<sequence length="518" mass="60061">MSVEKITYNSEPLLVSPQIRRSTLTLLNGCTCICNRILRGYNVEIAWEFDWEQLSEDRYDGLSGQIIVKSPSTYFQPTTVNVDLKETGQLVTKTILTNNNSQYITFELTLIPLYLPIELSYEETFLPSEKTDTILVVDGKKMHVNSAFLSYHSDFFRNLFRLNFEKGQMNEIPIEEVSYEELGLLLSSFHLKPVFPNDETVEKILEMVDRFDTPTVIGIVEYHLMHNSKIEKETMIRLAEKYGMSKLLEKMIRETSSKINENIVHHFTQSNYSSFVQPSTLTLCQGFTCCFDRMMREHDVEISWEFNWEELKKEGFDGLSGQIIVKSPNNYFQPMIVDVDLKKTVQLVTTTIPPSNYQQSITFELTLIPYYLPIEQISYEEMFLQSEKTDRILVEGPMDENPIEEVSYEDLGLLLSSFHLKPVFPNDKTVPKLLEMADRFDTPSVIGIVEYHLIHNSRIENEKMMWMADNYGMSKLLQKTIRQMSSIEKAKALKASPEYKELSKGTKAKVLDRLMELI</sequence>
<feature type="domain" description="BTB" evidence="1">
    <location>
        <begin position="131"/>
        <end position="198"/>
    </location>
</feature>
<dbReference type="PROSITE" id="PS50097">
    <property type="entry name" value="BTB"/>
    <property type="match status" value="1"/>
</dbReference>
<proteinExistence type="predicted"/>
<dbReference type="CDD" id="cd18186">
    <property type="entry name" value="BTB_POZ_ZBTB_KLHL-like"/>
    <property type="match status" value="1"/>
</dbReference>
<dbReference type="AlphaFoldDB" id="A0A1I7U8P5"/>
<dbReference type="eggNOG" id="KOG2806">
    <property type="taxonomic scope" value="Eukaryota"/>
</dbReference>
<dbReference type="STRING" id="1561998.A0A1I7U8P5"/>
<organism evidence="2 3">
    <name type="scientific">Caenorhabditis tropicalis</name>
    <dbReference type="NCBI Taxonomy" id="1561998"/>
    <lineage>
        <taxon>Eukaryota</taxon>
        <taxon>Metazoa</taxon>
        <taxon>Ecdysozoa</taxon>
        <taxon>Nematoda</taxon>
        <taxon>Chromadorea</taxon>
        <taxon>Rhabditida</taxon>
        <taxon>Rhabditina</taxon>
        <taxon>Rhabditomorpha</taxon>
        <taxon>Rhabditoidea</taxon>
        <taxon>Rhabditidae</taxon>
        <taxon>Peloderinae</taxon>
        <taxon>Caenorhabditis</taxon>
    </lineage>
</organism>
<evidence type="ECO:0000313" key="2">
    <source>
        <dbReference type="Proteomes" id="UP000095282"/>
    </source>
</evidence>
<name>A0A1I7U8P5_9PELO</name>
<dbReference type="SUPFAM" id="SSF54695">
    <property type="entry name" value="POZ domain"/>
    <property type="match status" value="2"/>
</dbReference>
<dbReference type="Pfam" id="PF00651">
    <property type="entry name" value="BTB"/>
    <property type="match status" value="2"/>
</dbReference>
<dbReference type="PANTHER" id="PTHR22744">
    <property type="entry name" value="HELIX LOOP HELIX PROTEIN 21-RELATED"/>
    <property type="match status" value="1"/>
</dbReference>
<dbReference type="InterPro" id="IPR011333">
    <property type="entry name" value="SKP1/BTB/POZ_sf"/>
</dbReference>
<dbReference type="SMART" id="SM00225">
    <property type="entry name" value="BTB"/>
    <property type="match status" value="2"/>
</dbReference>
<dbReference type="InterPro" id="IPR000210">
    <property type="entry name" value="BTB/POZ_dom"/>
</dbReference>
<dbReference type="WBParaSite" id="Csp11.Scaffold629.g15985.t1">
    <property type="protein sequence ID" value="Csp11.Scaffold629.g15985.t1"/>
    <property type="gene ID" value="Csp11.Scaffold629.g15985"/>
</dbReference>
<reference evidence="3" key="1">
    <citation type="submission" date="2016-11" db="UniProtKB">
        <authorList>
            <consortium name="WormBaseParasite"/>
        </authorList>
    </citation>
    <scope>IDENTIFICATION</scope>
</reference>
<accession>A0A1I7U8P5</accession>
<evidence type="ECO:0000259" key="1">
    <source>
        <dbReference type="PROSITE" id="PS50097"/>
    </source>
</evidence>
<dbReference type="PANTHER" id="PTHR22744:SF14">
    <property type="entry name" value="BTB DOMAIN-CONTAINING PROTEIN-RELATED"/>
    <property type="match status" value="1"/>
</dbReference>
<protein>
    <submittedName>
        <fullName evidence="3">BTB domain-containing protein</fullName>
    </submittedName>
</protein>
<dbReference type="Proteomes" id="UP000095282">
    <property type="component" value="Unplaced"/>
</dbReference>
<evidence type="ECO:0000313" key="3">
    <source>
        <dbReference type="WBParaSite" id="Csp11.Scaffold629.g15985.t1"/>
    </source>
</evidence>
<keyword evidence="2" id="KW-1185">Reference proteome</keyword>
<dbReference type="Gene3D" id="3.30.710.10">
    <property type="entry name" value="Potassium Channel Kv1.1, Chain A"/>
    <property type="match status" value="2"/>
</dbReference>